<feature type="transmembrane region" description="Helical" evidence="1">
    <location>
        <begin position="12"/>
        <end position="30"/>
    </location>
</feature>
<keyword evidence="3" id="KW-1185">Reference proteome</keyword>
<protein>
    <submittedName>
        <fullName evidence="2">Cbb3-type cytochrome c oxidase subunit 3</fullName>
    </submittedName>
</protein>
<dbReference type="OrthoDB" id="339942at2"/>
<keyword evidence="1" id="KW-0812">Transmembrane</keyword>
<evidence type="ECO:0000313" key="3">
    <source>
        <dbReference type="Proteomes" id="UP000297891"/>
    </source>
</evidence>
<keyword evidence="1" id="KW-0472">Membrane</keyword>
<gene>
    <name evidence="2" type="ORF">EHQ30_11280</name>
</gene>
<evidence type="ECO:0000256" key="1">
    <source>
        <dbReference type="SAM" id="Phobius"/>
    </source>
</evidence>
<accession>A0A2M9XY96</accession>
<reference evidence="2" key="1">
    <citation type="journal article" date="2019" name="PLoS Negl. Trop. Dis.">
        <title>Revisiting the worldwide diversity of Leptospira species in the environment.</title>
        <authorList>
            <person name="Vincent A.T."/>
            <person name="Schiettekatte O."/>
            <person name="Bourhy P."/>
            <person name="Veyrier F.J."/>
            <person name="Picardeau M."/>
        </authorList>
    </citation>
    <scope>NUCLEOTIDE SEQUENCE [LARGE SCALE GENOMIC DNA]</scope>
    <source>
        <strain evidence="2">201800277</strain>
    </source>
</reference>
<dbReference type="AlphaFoldDB" id="A0A2M9XY96"/>
<sequence length="49" mass="6022">MNEADILLVYKSLRLPFLVIAISYITYYVYKKRTKDEMEKPKYRMLEED</sequence>
<organism evidence="2 3">
    <name type="scientific">Leptospira brenneri</name>
    <dbReference type="NCBI Taxonomy" id="2023182"/>
    <lineage>
        <taxon>Bacteria</taxon>
        <taxon>Pseudomonadati</taxon>
        <taxon>Spirochaetota</taxon>
        <taxon>Spirochaetia</taxon>
        <taxon>Leptospirales</taxon>
        <taxon>Leptospiraceae</taxon>
        <taxon>Leptospira</taxon>
    </lineage>
</organism>
<dbReference type="Proteomes" id="UP000297891">
    <property type="component" value="Unassembled WGS sequence"/>
</dbReference>
<dbReference type="EMBL" id="RQFP01000008">
    <property type="protein sequence ID" value="TGK92812.1"/>
    <property type="molecule type" value="Genomic_DNA"/>
</dbReference>
<comment type="caution">
    <text evidence="2">The sequence shown here is derived from an EMBL/GenBank/DDBJ whole genome shotgun (WGS) entry which is preliminary data.</text>
</comment>
<keyword evidence="1" id="KW-1133">Transmembrane helix</keyword>
<dbReference type="RefSeq" id="WP_100791826.1">
    <property type="nucleotide sequence ID" value="NZ_NPDQ01000008.1"/>
</dbReference>
<evidence type="ECO:0000313" key="2">
    <source>
        <dbReference type="EMBL" id="TGK92812.1"/>
    </source>
</evidence>
<proteinExistence type="predicted"/>
<name>A0A2M9XY96_9LEPT</name>